<name>A0A0H3DHP9_AMYMU</name>
<proteinExistence type="predicted"/>
<protein>
    <submittedName>
        <fullName evidence="1">Uncharacterized protein</fullName>
    </submittedName>
</protein>
<gene>
    <name evidence="1" type="ordered locus">AMED_8716</name>
</gene>
<sequence>MMPAGPVTGCVPPGTADGDVVVGPVEDVVTGVDDERALVVGTDELAAGAATGAASRSRTTSTTTAVSAQTVRLTMTATAANVREFMLPIAPP</sequence>
<organism evidence="1 2">
    <name type="scientific">Amycolatopsis mediterranei (strain U-32)</name>
    <dbReference type="NCBI Taxonomy" id="749927"/>
    <lineage>
        <taxon>Bacteria</taxon>
        <taxon>Bacillati</taxon>
        <taxon>Actinomycetota</taxon>
        <taxon>Actinomycetes</taxon>
        <taxon>Pseudonocardiales</taxon>
        <taxon>Pseudonocardiaceae</taxon>
        <taxon>Amycolatopsis</taxon>
    </lineage>
</organism>
<dbReference type="HOGENOM" id="CLU_2406868_0_0_11"/>
<accession>A0A0H3DHP9</accession>
<reference evidence="1 2" key="1">
    <citation type="journal article" date="2010" name="Cell Res.">
        <title>Complete genome sequence of the rifamycin SV-producing Amycolatopsis mediterranei U32 revealed its genetic characteristics in phylogeny and metabolism.</title>
        <authorList>
            <person name="Zhao W."/>
            <person name="Zhong Y."/>
            <person name="Yuan H."/>
            <person name="Wang J."/>
            <person name="Zheng H."/>
            <person name="Wang Y."/>
            <person name="Cen X."/>
            <person name="Xu F."/>
            <person name="Bai J."/>
            <person name="Han X."/>
            <person name="Lu G."/>
            <person name="Zhu Y."/>
            <person name="Shao Z."/>
            <person name="Yan H."/>
            <person name="Li C."/>
            <person name="Peng N."/>
            <person name="Zhang Z."/>
            <person name="Zhang Y."/>
            <person name="Lin W."/>
            <person name="Fan Y."/>
            <person name="Qin Z."/>
            <person name="Hu Y."/>
            <person name="Zhu B."/>
            <person name="Wang S."/>
            <person name="Ding X."/>
            <person name="Zhao G.P."/>
        </authorList>
    </citation>
    <scope>NUCLEOTIDE SEQUENCE [LARGE SCALE GENOMIC DNA]</scope>
    <source>
        <strain evidence="2">U-32</strain>
    </source>
</reference>
<dbReference type="PATRIC" id="fig|749927.5.peg.9048"/>
<dbReference type="KEGG" id="amd:AMED_8716"/>
<dbReference type="EMBL" id="CP002000">
    <property type="protein sequence ID" value="ADJ50410.1"/>
    <property type="molecule type" value="Genomic_DNA"/>
</dbReference>
<evidence type="ECO:0000313" key="2">
    <source>
        <dbReference type="Proteomes" id="UP000000328"/>
    </source>
</evidence>
<dbReference type="AlphaFoldDB" id="A0A0H3DHP9"/>
<evidence type="ECO:0000313" key="1">
    <source>
        <dbReference type="EMBL" id="ADJ50410.1"/>
    </source>
</evidence>
<dbReference type="Proteomes" id="UP000000328">
    <property type="component" value="Chromosome"/>
</dbReference>